<evidence type="ECO:0000313" key="2">
    <source>
        <dbReference type="EMBL" id="AAT82307.1"/>
    </source>
</evidence>
<organism evidence="2 3">
    <name type="scientific">Cutibacterium acnes (strain DSM 16379 / KPA171202)</name>
    <name type="common">Propionibacterium acnes</name>
    <dbReference type="NCBI Taxonomy" id="267747"/>
    <lineage>
        <taxon>Bacteria</taxon>
        <taxon>Bacillati</taxon>
        <taxon>Actinomycetota</taxon>
        <taxon>Actinomycetes</taxon>
        <taxon>Propionibacteriales</taxon>
        <taxon>Propionibacteriaceae</taxon>
        <taxon>Cutibacterium</taxon>
    </lineage>
</organism>
<evidence type="ECO:0000313" key="3">
    <source>
        <dbReference type="Proteomes" id="UP000000603"/>
    </source>
</evidence>
<gene>
    <name evidence="2" type="ordered locus">PPA2402</name>
</gene>
<dbReference type="KEGG" id="pac:PPA2402"/>
<sequence length="45" mass="4965">MNRQASSRERAGNRTPGNLSSPDAPRTCYHKPILAALSRIVVTDR</sequence>
<dbReference type="HOGENOM" id="CLU_3203831_0_0_11"/>
<dbReference type="EMBL" id="AE017283">
    <property type="protein sequence ID" value="AAT82307.1"/>
    <property type="molecule type" value="Genomic_DNA"/>
</dbReference>
<name>Q6AAA9_CUTAK</name>
<protein>
    <submittedName>
        <fullName evidence="2">Uncharacterized protein</fullName>
    </submittedName>
</protein>
<proteinExistence type="predicted"/>
<feature type="region of interest" description="Disordered" evidence="1">
    <location>
        <begin position="1"/>
        <end position="27"/>
    </location>
</feature>
<accession>Q6AAA9</accession>
<reference evidence="2 3" key="1">
    <citation type="journal article" date="2004" name="Science">
        <title>The complete genome sequence of Propionibacterium acnes, a commensal of human skin.</title>
        <authorList>
            <person name="Bruggemann H."/>
            <person name="Henne A."/>
            <person name="Hoster F."/>
            <person name="Liesegang H."/>
            <person name="Wiezer A."/>
            <person name="Strittmatter A."/>
            <person name="Hujer S."/>
            <person name="Durre P."/>
            <person name="Gottschalk G."/>
        </authorList>
    </citation>
    <scope>NUCLEOTIDE SEQUENCE [LARGE SCALE GENOMIC DNA]</scope>
    <source>
        <strain evidence="3">DSM 16379 / KPA171202</strain>
    </source>
</reference>
<feature type="compositionally biased region" description="Basic and acidic residues" evidence="1">
    <location>
        <begin position="1"/>
        <end position="12"/>
    </location>
</feature>
<evidence type="ECO:0000256" key="1">
    <source>
        <dbReference type="SAM" id="MobiDB-lite"/>
    </source>
</evidence>
<dbReference type="Proteomes" id="UP000000603">
    <property type="component" value="Chromosome"/>
</dbReference>
<dbReference type="AlphaFoldDB" id="Q6AAA9"/>
<dbReference type="EnsemblBacteria" id="AAT82307">
    <property type="protein sequence ID" value="AAT82307"/>
    <property type="gene ID" value="PPA2402"/>
</dbReference>